<gene>
    <name evidence="1" type="ORF">AVEN_131771_1</name>
</gene>
<organism evidence="1 2">
    <name type="scientific">Araneus ventricosus</name>
    <name type="common">Orbweaver spider</name>
    <name type="synonym">Epeira ventricosa</name>
    <dbReference type="NCBI Taxonomy" id="182803"/>
    <lineage>
        <taxon>Eukaryota</taxon>
        <taxon>Metazoa</taxon>
        <taxon>Ecdysozoa</taxon>
        <taxon>Arthropoda</taxon>
        <taxon>Chelicerata</taxon>
        <taxon>Arachnida</taxon>
        <taxon>Araneae</taxon>
        <taxon>Araneomorphae</taxon>
        <taxon>Entelegynae</taxon>
        <taxon>Araneoidea</taxon>
        <taxon>Araneidae</taxon>
        <taxon>Araneus</taxon>
    </lineage>
</organism>
<protein>
    <submittedName>
        <fullName evidence="1">Uncharacterized protein</fullName>
    </submittedName>
</protein>
<dbReference type="Proteomes" id="UP000499080">
    <property type="component" value="Unassembled WGS sequence"/>
</dbReference>
<comment type="caution">
    <text evidence="1">The sequence shown here is derived from an EMBL/GenBank/DDBJ whole genome shotgun (WGS) entry which is preliminary data.</text>
</comment>
<accession>A0A4Y2EKN1</accession>
<reference evidence="1 2" key="1">
    <citation type="journal article" date="2019" name="Sci. Rep.">
        <title>Orb-weaving spider Araneus ventricosus genome elucidates the spidroin gene catalogue.</title>
        <authorList>
            <person name="Kono N."/>
            <person name="Nakamura H."/>
            <person name="Ohtoshi R."/>
            <person name="Moran D.A.P."/>
            <person name="Shinohara A."/>
            <person name="Yoshida Y."/>
            <person name="Fujiwara M."/>
            <person name="Mori M."/>
            <person name="Tomita M."/>
            <person name="Arakawa K."/>
        </authorList>
    </citation>
    <scope>NUCLEOTIDE SEQUENCE [LARGE SCALE GENOMIC DNA]</scope>
</reference>
<dbReference type="EMBL" id="BGPR01093034">
    <property type="protein sequence ID" value="GBM29421.1"/>
    <property type="molecule type" value="Genomic_DNA"/>
</dbReference>
<sequence length="77" mass="8363">MRIGAEGWISNRSGYPPLRFDYRAINQPGGSNFVYEGAGDLGCVVQPQITKKACLKGFGNFVDGKGKDCHKGFHDKG</sequence>
<evidence type="ECO:0000313" key="1">
    <source>
        <dbReference type="EMBL" id="GBM29421.1"/>
    </source>
</evidence>
<proteinExistence type="predicted"/>
<keyword evidence="2" id="KW-1185">Reference proteome</keyword>
<dbReference type="AlphaFoldDB" id="A0A4Y2EKN1"/>
<name>A0A4Y2EKN1_ARAVE</name>
<evidence type="ECO:0000313" key="2">
    <source>
        <dbReference type="Proteomes" id="UP000499080"/>
    </source>
</evidence>